<feature type="transmembrane region" description="Helical" evidence="1">
    <location>
        <begin position="12"/>
        <end position="29"/>
    </location>
</feature>
<keyword evidence="1" id="KW-0472">Membrane</keyword>
<evidence type="ECO:0000313" key="3">
    <source>
        <dbReference type="EMBL" id="MBB5065890.1"/>
    </source>
</evidence>
<protein>
    <recommendedName>
        <fullName evidence="2">Haem-binding domain-containing protein</fullName>
    </recommendedName>
</protein>
<dbReference type="Pfam" id="PF14376">
    <property type="entry name" value="Haem_bd"/>
    <property type="match status" value="1"/>
</dbReference>
<dbReference type="InterPro" id="IPR025992">
    <property type="entry name" value="Haem-bd"/>
</dbReference>
<dbReference type="Pfam" id="PF16694">
    <property type="entry name" value="Cytochrome_P460"/>
    <property type="match status" value="1"/>
</dbReference>
<feature type="domain" description="Haem-binding" evidence="2">
    <location>
        <begin position="20"/>
        <end position="145"/>
    </location>
</feature>
<keyword evidence="1" id="KW-1133">Transmembrane helix</keyword>
<evidence type="ECO:0000259" key="2">
    <source>
        <dbReference type="SMART" id="SM01235"/>
    </source>
</evidence>
<name>A0A7W7ZTP1_9BACT</name>
<dbReference type="SMART" id="SM01235">
    <property type="entry name" value="Haem_bd"/>
    <property type="match status" value="1"/>
</dbReference>
<reference evidence="3 4" key="1">
    <citation type="submission" date="2020-08" db="EMBL/GenBank/DDBJ databases">
        <title>Genomic Encyclopedia of Type Strains, Phase IV (KMG-V): Genome sequencing to study the core and pangenomes of soil and plant-associated prokaryotes.</title>
        <authorList>
            <person name="Whitman W."/>
        </authorList>
    </citation>
    <scope>NUCLEOTIDE SEQUENCE [LARGE SCALE GENOMIC DNA]</scope>
    <source>
        <strain evidence="3 4">X5P3</strain>
    </source>
</reference>
<proteinExistence type="predicted"/>
<dbReference type="Gene3D" id="3.50.70.20">
    <property type="entry name" value="Cytochrome P460"/>
    <property type="match status" value="1"/>
</dbReference>
<dbReference type="EMBL" id="JACHIO010000021">
    <property type="protein sequence ID" value="MBB5065890.1"/>
    <property type="molecule type" value="Genomic_DNA"/>
</dbReference>
<dbReference type="InterPro" id="IPR032033">
    <property type="entry name" value="Cytochrome_P460"/>
</dbReference>
<dbReference type="InterPro" id="IPR038142">
    <property type="entry name" value="Cytochrome_P460_sp"/>
</dbReference>
<comment type="caution">
    <text evidence="3">The sequence shown here is derived from an EMBL/GenBank/DDBJ whole genome shotgun (WGS) entry which is preliminary data.</text>
</comment>
<dbReference type="RefSeq" id="WP_184258972.1">
    <property type="nucleotide sequence ID" value="NZ_JACHIO010000021.1"/>
</dbReference>
<dbReference type="CDD" id="cd20753">
    <property type="entry name" value="cyt_P460_Mc-like"/>
    <property type="match status" value="1"/>
</dbReference>
<organism evidence="3 4">
    <name type="scientific">Granulicella mallensis</name>
    <dbReference type="NCBI Taxonomy" id="940614"/>
    <lineage>
        <taxon>Bacteria</taxon>
        <taxon>Pseudomonadati</taxon>
        <taxon>Acidobacteriota</taxon>
        <taxon>Terriglobia</taxon>
        <taxon>Terriglobales</taxon>
        <taxon>Acidobacteriaceae</taxon>
        <taxon>Granulicella</taxon>
    </lineage>
</organism>
<gene>
    <name evidence="3" type="ORF">HDF15_004260</name>
</gene>
<dbReference type="Proteomes" id="UP000584867">
    <property type="component" value="Unassembled WGS sequence"/>
</dbReference>
<keyword evidence="1" id="KW-0812">Transmembrane</keyword>
<sequence length="320" mass="35231">MASAYGARVRAVLWIALVAGLVFVGLQFVRPTLTNPPVTAELQAPPEVRAVLRQSCYNCHSNETKLPWFDQVVPAYWLVNKDVKEARAHLNFSEIGKLPAAQQRGALFEAVNMIQMGAMPLPSYLRVHPGAAVSAENLKVLRDYLMPPTPAGATPAADTSAADAQYKGWITASGAPLKVQAEFNGVEFLPDYKNWKAISSTDRPDNHTMREILGNDVAIKAIAEHHINPWPDGTAFAKVAWAQQPDGKGAVQTGAFIQVELMIRDSRKYASTKGWGWGRWRGMDLKPYGKNADFTNECIGCHEPVRQNDYVYTMPLGGQQ</sequence>
<accession>A0A7W7ZTP1</accession>
<evidence type="ECO:0000313" key="4">
    <source>
        <dbReference type="Proteomes" id="UP000584867"/>
    </source>
</evidence>
<evidence type="ECO:0000256" key="1">
    <source>
        <dbReference type="SAM" id="Phobius"/>
    </source>
</evidence>
<dbReference type="AlphaFoldDB" id="A0A7W7ZTP1"/>